<evidence type="ECO:0000256" key="1">
    <source>
        <dbReference type="SAM" id="SignalP"/>
    </source>
</evidence>
<dbReference type="AlphaFoldDB" id="A0A9X4BHJ0"/>
<name>A0A9X4BHJ0_9GAMM</name>
<keyword evidence="1" id="KW-0732">Signal</keyword>
<protein>
    <submittedName>
        <fullName evidence="2">DUF3466 family protein</fullName>
    </submittedName>
</protein>
<feature type="chain" id="PRO_5040815034" evidence="1">
    <location>
        <begin position="30"/>
        <end position="376"/>
    </location>
</feature>
<evidence type="ECO:0000313" key="3">
    <source>
        <dbReference type="Proteomes" id="UP001139971"/>
    </source>
</evidence>
<dbReference type="Proteomes" id="UP001139971">
    <property type="component" value="Unassembled WGS sequence"/>
</dbReference>
<dbReference type="RefSeq" id="WP_263542071.1">
    <property type="nucleotide sequence ID" value="NZ_JAOVZO020000009.1"/>
</dbReference>
<dbReference type="PROSITE" id="PS51257">
    <property type="entry name" value="PROKAR_LIPOPROTEIN"/>
    <property type="match status" value="1"/>
</dbReference>
<proteinExistence type="predicted"/>
<feature type="signal peptide" evidence="1">
    <location>
        <begin position="1"/>
        <end position="29"/>
    </location>
</feature>
<accession>A0A9X4BHJ0</accession>
<evidence type="ECO:0000313" key="2">
    <source>
        <dbReference type="EMBL" id="MDC8012448.1"/>
    </source>
</evidence>
<keyword evidence="3" id="KW-1185">Reference proteome</keyword>
<sequence>MTAPVRRPHRAALPALAAAIAFACSAAHAGGGPRYHFERIDVPGAAHVVVKDINDAGQVVGTYFDQDFVKHAVLWDAKGSHRLAVPDGLEVHGVAYAINNHGQIAGYADSFEDSSPGLTWNAATPDTYMKLSDDPIVVAIPNDINDDGVIVGLKGGYQTGEKFHAFVWTAQGGLVDYGTANPDDASQNAIWSGINASGQLVGGWNYTRQIYHATRGTLGTPAVVPFNNDTEVIESFADAINASGVAVGYADLGAPRGPVAARFETDGTIAEIPGASFDSDAGFASAINDAGVIVGRATNLSTRTGLKAWVYVDGQAWDLFEQVDDTGGLALFTDAVAINASGVIVGTGEFEDGTMASFRLTPIASDAIFADGFEAP</sequence>
<comment type="caution">
    <text evidence="2">The sequence shown here is derived from an EMBL/GenBank/DDBJ whole genome shotgun (WGS) entry which is preliminary data.</text>
</comment>
<organism evidence="2 3">
    <name type="scientific">Tahibacter soli</name>
    <dbReference type="NCBI Taxonomy" id="2983605"/>
    <lineage>
        <taxon>Bacteria</taxon>
        <taxon>Pseudomonadati</taxon>
        <taxon>Pseudomonadota</taxon>
        <taxon>Gammaproteobacteria</taxon>
        <taxon>Lysobacterales</taxon>
        <taxon>Rhodanobacteraceae</taxon>
        <taxon>Tahibacter</taxon>
    </lineage>
</organism>
<gene>
    <name evidence="2" type="ORF">OD750_007805</name>
</gene>
<dbReference type="EMBL" id="JAOVZO020000009">
    <property type="protein sequence ID" value="MDC8012448.1"/>
    <property type="molecule type" value="Genomic_DNA"/>
</dbReference>
<reference evidence="2" key="1">
    <citation type="submission" date="2023-02" db="EMBL/GenBank/DDBJ databases">
        <title>Tahibacter soli sp. nov. isolated from soil.</title>
        <authorList>
            <person name="Baek J.H."/>
            <person name="Lee J.K."/>
            <person name="Choi D.G."/>
            <person name="Jeon C.O."/>
        </authorList>
    </citation>
    <scope>NUCLEOTIDE SEQUENCE</scope>
    <source>
        <strain evidence="2">BL</strain>
    </source>
</reference>